<keyword evidence="2 4" id="KW-0238">DNA-binding</keyword>
<dbReference type="GO" id="GO:0000976">
    <property type="term" value="F:transcription cis-regulatory region binding"/>
    <property type="evidence" value="ECO:0007669"/>
    <property type="project" value="TreeGrafter"/>
</dbReference>
<dbReference type="Proteomes" id="UP000242849">
    <property type="component" value="Unassembled WGS sequence"/>
</dbReference>
<keyword evidence="3" id="KW-0804">Transcription</keyword>
<evidence type="ECO:0000256" key="1">
    <source>
        <dbReference type="ARBA" id="ARBA00023015"/>
    </source>
</evidence>
<feature type="domain" description="HTH tetR-type" evidence="6">
    <location>
        <begin position="28"/>
        <end position="88"/>
    </location>
</feature>
<dbReference type="InterPro" id="IPR023772">
    <property type="entry name" value="DNA-bd_HTH_TetR-type_CS"/>
</dbReference>
<sequence>MYDDLRPLSLTDHTPRPRPPSRPAGESIAQRECLLDAALHAFSHQGIANSSLRAIASAAGVTPALVNYYFGNKEKLLVAVVEERLLPLLMGLGQNLRQTGDEPIELVRGFIQGMRGVVAQHPWLPPLWVREVLCEGGGLRDLLMSRLAPLLPHMLAARFTAAQQRGALNPDLDPRLLVVSLIGLTLFPYAAAPIWRGFFPAAELDDDALARHTIALLEHGLENPYER</sequence>
<dbReference type="PANTHER" id="PTHR30055:SF234">
    <property type="entry name" value="HTH-TYPE TRANSCRIPTIONAL REGULATOR BETI"/>
    <property type="match status" value="1"/>
</dbReference>
<gene>
    <name evidence="7" type="ORF">SAMN05421553_3018</name>
</gene>
<dbReference type="PRINTS" id="PR00455">
    <property type="entry name" value="HTHTETR"/>
</dbReference>
<dbReference type="InterPro" id="IPR009057">
    <property type="entry name" value="Homeodomain-like_sf"/>
</dbReference>
<keyword evidence="1" id="KW-0805">Transcription regulation</keyword>
<evidence type="ECO:0000256" key="4">
    <source>
        <dbReference type="PROSITE-ProRule" id="PRU00335"/>
    </source>
</evidence>
<dbReference type="InterPro" id="IPR036271">
    <property type="entry name" value="Tet_transcr_reg_TetR-rel_C_sf"/>
</dbReference>
<dbReference type="PROSITE" id="PS50977">
    <property type="entry name" value="HTH_TETR_2"/>
    <property type="match status" value="1"/>
</dbReference>
<dbReference type="SUPFAM" id="SSF48498">
    <property type="entry name" value="Tetracyclin repressor-like, C-terminal domain"/>
    <property type="match status" value="1"/>
</dbReference>
<protein>
    <submittedName>
        <fullName evidence="7">Transcriptional regulator, TetR family</fullName>
    </submittedName>
</protein>
<evidence type="ECO:0000256" key="2">
    <source>
        <dbReference type="ARBA" id="ARBA00023125"/>
    </source>
</evidence>
<dbReference type="Pfam" id="PF00440">
    <property type="entry name" value="TetR_N"/>
    <property type="match status" value="1"/>
</dbReference>
<dbReference type="InterPro" id="IPR001647">
    <property type="entry name" value="HTH_TetR"/>
</dbReference>
<dbReference type="GO" id="GO:0003700">
    <property type="term" value="F:DNA-binding transcription factor activity"/>
    <property type="evidence" value="ECO:0007669"/>
    <property type="project" value="TreeGrafter"/>
</dbReference>
<dbReference type="STRING" id="53406.SAMN05421553_3018"/>
<dbReference type="PROSITE" id="PS01081">
    <property type="entry name" value="HTH_TETR_1"/>
    <property type="match status" value="1"/>
</dbReference>
<dbReference type="Gene3D" id="1.10.357.10">
    <property type="entry name" value="Tetracycline Repressor, domain 2"/>
    <property type="match status" value="1"/>
</dbReference>
<dbReference type="PANTHER" id="PTHR30055">
    <property type="entry name" value="HTH-TYPE TRANSCRIPTIONAL REGULATOR RUTR"/>
    <property type="match status" value="1"/>
</dbReference>
<dbReference type="InterPro" id="IPR050109">
    <property type="entry name" value="HTH-type_TetR-like_transc_reg"/>
</dbReference>
<dbReference type="SUPFAM" id="SSF46689">
    <property type="entry name" value="Homeodomain-like"/>
    <property type="match status" value="1"/>
</dbReference>
<evidence type="ECO:0000259" key="6">
    <source>
        <dbReference type="PROSITE" id="PS50977"/>
    </source>
</evidence>
<evidence type="ECO:0000313" key="7">
    <source>
        <dbReference type="EMBL" id="SED63463.1"/>
    </source>
</evidence>
<dbReference type="RefSeq" id="WP_090383130.1">
    <property type="nucleotide sequence ID" value="NZ_FNSC01000001.1"/>
</dbReference>
<dbReference type="OrthoDB" id="8961953at2"/>
<evidence type="ECO:0000256" key="5">
    <source>
        <dbReference type="SAM" id="MobiDB-lite"/>
    </source>
</evidence>
<accession>A0A1H5C9K3</accession>
<feature type="region of interest" description="Disordered" evidence="5">
    <location>
        <begin position="1"/>
        <end position="27"/>
    </location>
</feature>
<evidence type="ECO:0000256" key="3">
    <source>
        <dbReference type="ARBA" id="ARBA00023163"/>
    </source>
</evidence>
<reference evidence="8" key="1">
    <citation type="submission" date="2016-10" db="EMBL/GenBank/DDBJ databases">
        <authorList>
            <person name="Varghese N."/>
            <person name="Submissions S."/>
        </authorList>
    </citation>
    <scope>NUCLEOTIDE SEQUENCE [LARGE SCALE GENOMIC DNA]</scope>
    <source>
        <strain evidence="8">DSM 12111</strain>
    </source>
</reference>
<keyword evidence="8" id="KW-1185">Reference proteome</keyword>
<dbReference type="EMBL" id="FNSC01000001">
    <property type="protein sequence ID" value="SED63463.1"/>
    <property type="molecule type" value="Genomic_DNA"/>
</dbReference>
<dbReference type="AlphaFoldDB" id="A0A1H5C9K3"/>
<name>A0A1H5C9K3_PSEAG</name>
<feature type="DNA-binding region" description="H-T-H motif" evidence="4">
    <location>
        <begin position="51"/>
        <end position="70"/>
    </location>
</feature>
<organism evidence="7 8">
    <name type="scientific">Pseudomonas anguilliseptica</name>
    <dbReference type="NCBI Taxonomy" id="53406"/>
    <lineage>
        <taxon>Bacteria</taxon>
        <taxon>Pseudomonadati</taxon>
        <taxon>Pseudomonadota</taxon>
        <taxon>Gammaproteobacteria</taxon>
        <taxon>Pseudomonadales</taxon>
        <taxon>Pseudomonadaceae</taxon>
        <taxon>Pseudomonas</taxon>
    </lineage>
</organism>
<proteinExistence type="predicted"/>
<evidence type="ECO:0000313" key="8">
    <source>
        <dbReference type="Proteomes" id="UP000242849"/>
    </source>
</evidence>